<comment type="similarity">
    <text evidence="1 7">Belongs to the methylthioribose kinase family.</text>
</comment>
<dbReference type="EMBL" id="VTEH01000008">
    <property type="protein sequence ID" value="TYR75092.1"/>
    <property type="molecule type" value="Genomic_DNA"/>
</dbReference>
<comment type="pathway">
    <text evidence="7">Amino-acid biosynthesis; L-methionine biosynthesis via salvage pathway; S-methyl-5-thio-alpha-D-ribose 1-phosphate from S-methyl-5'-thioadenosine (hydrolase route): step 2/2.</text>
</comment>
<evidence type="ECO:0000259" key="8">
    <source>
        <dbReference type="Pfam" id="PF01636"/>
    </source>
</evidence>
<dbReference type="GO" id="GO:0005524">
    <property type="term" value="F:ATP binding"/>
    <property type="evidence" value="ECO:0007669"/>
    <property type="project" value="UniProtKB-UniRule"/>
</dbReference>
<dbReference type="RefSeq" id="WP_148947016.1">
    <property type="nucleotide sequence ID" value="NZ_JBNIKK010000003.1"/>
</dbReference>
<evidence type="ECO:0000313" key="10">
    <source>
        <dbReference type="Proteomes" id="UP000323317"/>
    </source>
</evidence>
<dbReference type="EC" id="2.7.1.100" evidence="7"/>
<dbReference type="Pfam" id="PF01636">
    <property type="entry name" value="APH"/>
    <property type="match status" value="1"/>
</dbReference>
<protein>
    <recommendedName>
        <fullName evidence="7">Methylthioribose kinase</fullName>
        <shortName evidence="7">MTR kinase</shortName>
        <ecNumber evidence="7">2.7.1.100</ecNumber>
    </recommendedName>
</protein>
<evidence type="ECO:0000256" key="2">
    <source>
        <dbReference type="ARBA" id="ARBA00011738"/>
    </source>
</evidence>
<dbReference type="InterPro" id="IPR009212">
    <property type="entry name" value="Methylthioribose_kinase"/>
</dbReference>
<dbReference type="Gene3D" id="3.90.1200.10">
    <property type="match status" value="1"/>
</dbReference>
<dbReference type="SUPFAM" id="SSF56112">
    <property type="entry name" value="Protein kinase-like (PK-like)"/>
    <property type="match status" value="1"/>
</dbReference>
<feature type="binding site" evidence="7">
    <location>
        <begin position="115"/>
        <end position="117"/>
    </location>
    <ligand>
        <name>ATP</name>
        <dbReference type="ChEBI" id="CHEBI:30616"/>
    </ligand>
</feature>
<dbReference type="HAMAP" id="MF_01683">
    <property type="entry name" value="Salvage_MtnK"/>
    <property type="match status" value="1"/>
</dbReference>
<evidence type="ECO:0000256" key="6">
    <source>
        <dbReference type="ARBA" id="ARBA00022840"/>
    </source>
</evidence>
<evidence type="ECO:0000256" key="7">
    <source>
        <dbReference type="HAMAP-Rule" id="MF_01683"/>
    </source>
</evidence>
<evidence type="ECO:0000256" key="4">
    <source>
        <dbReference type="ARBA" id="ARBA00022741"/>
    </source>
</evidence>
<reference evidence="9 10" key="1">
    <citation type="submission" date="2019-08" db="EMBL/GenBank/DDBJ databases">
        <title>Bacillus genomes from the desert of Cuatro Cienegas, Coahuila.</title>
        <authorList>
            <person name="Olmedo-Alvarez G."/>
        </authorList>
    </citation>
    <scope>NUCLEOTIDE SEQUENCE [LARGE SCALE GENOMIC DNA]</scope>
    <source>
        <strain evidence="9 10">CH40_1T</strain>
    </source>
</reference>
<dbReference type="Proteomes" id="UP000323317">
    <property type="component" value="Unassembled WGS sequence"/>
</dbReference>
<sequence>MAIAKQTGYYPLTENGAKLLAKSLGFFSENEELVSTEIGDGNLNYVFRILSTSHGKSIIIKQALPYAKVVGESMPLTLKRAQIESSALKKYSEFTPESVPKVFYTDSELAVTIMEDLSDYKILRKGLNEGSTYPLLANHVGAYLAKTLFFTSDFGLNGREKKELVGQFINPELCKITEDLVFTDPFYDRDSNDFEDQLREKAEGLWQDHILKLEVGKLKRKFLTQADALLHGDLHTGSIFVTQSETKIIDPEFAFFGPIGFDIGQFFANILLNALSRTKAEQASRLAIISDTWSVFRAEFTKLWLDHNQEAYSTIAGYLDHILAEIFEDSIGFAGCEIIRRTIGLAHVADLDGIEDTAQRIKAKTEALDLGRRLVLQRKIIKTPDQLALY</sequence>
<organism evidence="9 10">
    <name type="scientific">Rossellomorea vietnamensis</name>
    <dbReference type="NCBI Taxonomy" id="218284"/>
    <lineage>
        <taxon>Bacteria</taxon>
        <taxon>Bacillati</taxon>
        <taxon>Bacillota</taxon>
        <taxon>Bacilli</taxon>
        <taxon>Bacillales</taxon>
        <taxon>Bacillaceae</taxon>
        <taxon>Rossellomorea</taxon>
    </lineage>
</organism>
<dbReference type="PANTHER" id="PTHR34273:SF2">
    <property type="entry name" value="METHYLTHIORIBOSE KINASE"/>
    <property type="match status" value="1"/>
</dbReference>
<dbReference type="InterPro" id="IPR002575">
    <property type="entry name" value="Aminoglycoside_PTrfase"/>
</dbReference>
<dbReference type="PIRSF" id="PIRSF031134">
    <property type="entry name" value="MTRK"/>
    <property type="match status" value="1"/>
</dbReference>
<feature type="binding site" evidence="7">
    <location>
        <position position="340"/>
    </location>
    <ligand>
        <name>substrate</name>
    </ligand>
</feature>
<dbReference type="NCBIfam" id="TIGR01767">
    <property type="entry name" value="MTRK"/>
    <property type="match status" value="1"/>
</dbReference>
<feature type="binding site" evidence="7">
    <location>
        <begin position="250"/>
        <end position="252"/>
    </location>
    <ligand>
        <name>ATP</name>
        <dbReference type="ChEBI" id="CHEBI:30616"/>
    </ligand>
</feature>
<evidence type="ECO:0000256" key="1">
    <source>
        <dbReference type="ARBA" id="ARBA00010165"/>
    </source>
</evidence>
<feature type="binding site" evidence="7">
    <location>
        <position position="44"/>
    </location>
    <ligand>
        <name>ATP</name>
        <dbReference type="ChEBI" id="CHEBI:30616"/>
    </ligand>
</feature>
<dbReference type="UniPathway" id="UPA00904">
    <property type="reaction ID" value="UER00872"/>
</dbReference>
<keyword evidence="6 7" id="KW-0067">ATP-binding</keyword>
<feature type="domain" description="Aminoglycoside phosphotransferase" evidence="8">
    <location>
        <begin position="197"/>
        <end position="268"/>
    </location>
</feature>
<keyword evidence="4 7" id="KW-0547">Nucleotide-binding</keyword>
<comment type="caution">
    <text evidence="9">The sequence shown here is derived from an EMBL/GenBank/DDBJ whole genome shotgun (WGS) entry which is preliminary data.</text>
</comment>
<evidence type="ECO:0000256" key="5">
    <source>
        <dbReference type="ARBA" id="ARBA00022777"/>
    </source>
</evidence>
<dbReference type="PANTHER" id="PTHR34273">
    <property type="entry name" value="METHYLTHIORIBOSE KINASE"/>
    <property type="match status" value="1"/>
</dbReference>
<dbReference type="Gene3D" id="3.30.200.20">
    <property type="entry name" value="Phosphorylase Kinase, domain 1"/>
    <property type="match status" value="1"/>
</dbReference>
<dbReference type="AlphaFoldDB" id="A0A5D4KD24"/>
<comment type="catalytic activity">
    <reaction evidence="7">
        <text>5-(methylsulfanyl)-D-ribose + ATP = 5-(methylsulfanyl)-alpha-D-ribose 1-phosphate + ADP + H(+)</text>
        <dbReference type="Rhea" id="RHEA:22312"/>
        <dbReference type="ChEBI" id="CHEBI:15378"/>
        <dbReference type="ChEBI" id="CHEBI:30616"/>
        <dbReference type="ChEBI" id="CHEBI:58533"/>
        <dbReference type="ChEBI" id="CHEBI:78440"/>
        <dbReference type="ChEBI" id="CHEBI:456216"/>
        <dbReference type="EC" id="2.7.1.100"/>
    </reaction>
</comment>
<evidence type="ECO:0000256" key="3">
    <source>
        <dbReference type="ARBA" id="ARBA00022679"/>
    </source>
</evidence>
<feature type="binding site" evidence="7">
    <location>
        <position position="233"/>
    </location>
    <ligand>
        <name>substrate</name>
    </ligand>
</feature>
<keyword evidence="7" id="KW-0028">Amino-acid biosynthesis</keyword>
<dbReference type="InterPro" id="IPR011009">
    <property type="entry name" value="Kinase-like_dom_sf"/>
</dbReference>
<name>A0A5D4KD24_9BACI</name>
<keyword evidence="3 7" id="KW-0808">Transferase</keyword>
<dbReference type="GO" id="GO:0019509">
    <property type="term" value="P:L-methionine salvage from methylthioadenosine"/>
    <property type="evidence" value="ECO:0007669"/>
    <property type="project" value="UniProtKB-UniRule"/>
</dbReference>
<accession>A0A5D4KD24</accession>
<feature type="binding site" evidence="7">
    <location>
        <position position="61"/>
    </location>
    <ligand>
        <name>ATP</name>
        <dbReference type="ChEBI" id="CHEBI:30616"/>
    </ligand>
</feature>
<comment type="function">
    <text evidence="7">Catalyzes the phosphorylation of methylthioribose into methylthioribose-1-phosphate.</text>
</comment>
<keyword evidence="5 7" id="KW-0418">Kinase</keyword>
<comment type="subunit">
    <text evidence="2 7">Homodimer.</text>
</comment>
<proteinExistence type="inferred from homology"/>
<evidence type="ECO:0000313" key="9">
    <source>
        <dbReference type="EMBL" id="TYR75092.1"/>
    </source>
</evidence>
<gene>
    <name evidence="7" type="primary">mtnK</name>
    <name evidence="9" type="ORF">FZC79_11790</name>
</gene>
<keyword evidence="7" id="KW-0486">Methionine biosynthesis</keyword>
<dbReference type="GO" id="GO:0046522">
    <property type="term" value="F:S-methyl-5-thioribose kinase activity"/>
    <property type="evidence" value="ECO:0007669"/>
    <property type="project" value="UniProtKB-UniRule"/>
</dbReference>